<proteinExistence type="predicted"/>
<comment type="caution">
    <text evidence="1">The sequence shown here is derived from an EMBL/GenBank/DDBJ whole genome shotgun (WGS) entry which is preliminary data.</text>
</comment>
<name>A0ABR2GNW8_9EUKA</name>
<evidence type="ECO:0000313" key="2">
    <source>
        <dbReference type="Proteomes" id="UP001470230"/>
    </source>
</evidence>
<dbReference type="Proteomes" id="UP001470230">
    <property type="component" value="Unassembled WGS sequence"/>
</dbReference>
<organism evidence="1 2">
    <name type="scientific">Tritrichomonas musculus</name>
    <dbReference type="NCBI Taxonomy" id="1915356"/>
    <lineage>
        <taxon>Eukaryota</taxon>
        <taxon>Metamonada</taxon>
        <taxon>Parabasalia</taxon>
        <taxon>Tritrichomonadida</taxon>
        <taxon>Tritrichomonadidae</taxon>
        <taxon>Tritrichomonas</taxon>
    </lineage>
</organism>
<evidence type="ECO:0008006" key="3">
    <source>
        <dbReference type="Google" id="ProtNLM"/>
    </source>
</evidence>
<accession>A0ABR2GNW8</accession>
<keyword evidence="2" id="KW-1185">Reference proteome</keyword>
<gene>
    <name evidence="1" type="ORF">M9Y10_042485</name>
</gene>
<sequence>MHKNFCDSLNVLDLFWGSLKSWINDANRFPSIGEFLGQGEMWSCRICDFISSSSLNVRNHISSVHRDLSTRDNENSMFPIFLKYSFGKPHQKSITRLIYKKGDVIDPSN</sequence>
<evidence type="ECO:0000313" key="1">
    <source>
        <dbReference type="EMBL" id="KAK8835599.1"/>
    </source>
</evidence>
<dbReference type="EMBL" id="JAPFFF010000079">
    <property type="protein sequence ID" value="KAK8835599.1"/>
    <property type="molecule type" value="Genomic_DNA"/>
</dbReference>
<protein>
    <recommendedName>
        <fullName evidence="3">BED-type domain-containing protein</fullName>
    </recommendedName>
</protein>
<reference evidence="1 2" key="1">
    <citation type="submission" date="2024-04" db="EMBL/GenBank/DDBJ databases">
        <title>Tritrichomonas musculus Genome.</title>
        <authorList>
            <person name="Alves-Ferreira E."/>
            <person name="Grigg M."/>
            <person name="Lorenzi H."/>
            <person name="Galac M."/>
        </authorList>
    </citation>
    <scope>NUCLEOTIDE SEQUENCE [LARGE SCALE GENOMIC DNA]</scope>
    <source>
        <strain evidence="1 2">EAF2021</strain>
    </source>
</reference>